<gene>
    <name evidence="2" type="ORF">V8G58_01165</name>
</gene>
<dbReference type="EMBL" id="JBAWKB010000001">
    <property type="protein sequence ID" value="MFH6770525.1"/>
    <property type="molecule type" value="Genomic_DNA"/>
</dbReference>
<name>A0ABW7MV47_9FLAO</name>
<proteinExistence type="predicted"/>
<dbReference type="RefSeq" id="WP_344738797.1">
    <property type="nucleotide sequence ID" value="NZ_BAABAY010000001.1"/>
</dbReference>
<protein>
    <submittedName>
        <fullName evidence="2">Uncharacterized protein</fullName>
    </submittedName>
</protein>
<accession>A0ABW7MV47</accession>
<evidence type="ECO:0000313" key="2">
    <source>
        <dbReference type="EMBL" id="MFH6770525.1"/>
    </source>
</evidence>
<keyword evidence="3" id="KW-1185">Reference proteome</keyword>
<keyword evidence="1" id="KW-0472">Membrane</keyword>
<organism evidence="2 3">
    <name type="scientific">Gaetbulibacter aestuarii</name>
    <dbReference type="NCBI Taxonomy" id="1502358"/>
    <lineage>
        <taxon>Bacteria</taxon>
        <taxon>Pseudomonadati</taxon>
        <taxon>Bacteroidota</taxon>
        <taxon>Flavobacteriia</taxon>
        <taxon>Flavobacteriales</taxon>
        <taxon>Flavobacteriaceae</taxon>
        <taxon>Gaetbulibacter</taxon>
    </lineage>
</organism>
<feature type="transmembrane region" description="Helical" evidence="1">
    <location>
        <begin position="22"/>
        <end position="47"/>
    </location>
</feature>
<keyword evidence="1" id="KW-1133">Transmembrane helix</keyword>
<dbReference type="Proteomes" id="UP001610100">
    <property type="component" value="Unassembled WGS sequence"/>
</dbReference>
<comment type="caution">
    <text evidence="2">The sequence shown here is derived from an EMBL/GenBank/DDBJ whole genome shotgun (WGS) entry which is preliminary data.</text>
</comment>
<reference evidence="2 3" key="1">
    <citation type="submission" date="2024-02" db="EMBL/GenBank/DDBJ databases">
        <title>A Gaetbulibacter species isolated from tidal flats and genomic insights of their niches.</title>
        <authorList>
            <person name="Ye Y."/>
        </authorList>
    </citation>
    <scope>NUCLEOTIDE SEQUENCE [LARGE SCALE GENOMIC DNA]</scope>
    <source>
        <strain evidence="2 3">KYW382</strain>
    </source>
</reference>
<sequence length="50" mass="4936">MEGIQGGTPCTHSEMVSAGATMLILGALSFGTLAIAYGMVVGGACIMKGM</sequence>
<keyword evidence="1" id="KW-0812">Transmembrane</keyword>
<evidence type="ECO:0000256" key="1">
    <source>
        <dbReference type="SAM" id="Phobius"/>
    </source>
</evidence>
<evidence type="ECO:0000313" key="3">
    <source>
        <dbReference type="Proteomes" id="UP001610100"/>
    </source>
</evidence>